<keyword evidence="4 6" id="KW-0472">Membrane</keyword>
<sequence>MSLSALSVLTFTLCGNLCSTLDFLCSFGMLDSKTYLIPSMQYLYVCSVLYGVIIMLLKTGILLEWVRIFVPHGHRNAFWWTCYATLGINILFYVTRTFVEIFGCTPRPKIWDAIVPGRCLDIAKVNIVTSCINFVSDLIILLLPQKVIWSLNTSTSRKLAIGTLFALGVFACAAAGVRLHSSTVFNSSPNVLYSAADMGLWCTAEMVCGFMVLCLPSTLKLVKESRWMRKLLSGFKSSSRSRSTDPPAISIRDRLSVPNRRRKQHTDASLFTDTDGADSLPLTNINTVSELSVYTVSAGTNQGNDGSFDKSLIGR</sequence>
<feature type="transmembrane region" description="Helical" evidence="6">
    <location>
        <begin position="42"/>
        <end position="66"/>
    </location>
</feature>
<accession>A0A2V1DG09</accession>
<evidence type="ECO:0000256" key="2">
    <source>
        <dbReference type="ARBA" id="ARBA00022692"/>
    </source>
</evidence>
<feature type="transmembrane region" description="Helical" evidence="6">
    <location>
        <begin position="78"/>
        <end position="102"/>
    </location>
</feature>
<feature type="domain" description="Rhodopsin" evidence="7">
    <location>
        <begin position="24"/>
        <end position="223"/>
    </location>
</feature>
<evidence type="ECO:0000256" key="5">
    <source>
        <dbReference type="ARBA" id="ARBA00038359"/>
    </source>
</evidence>
<dbReference type="Proteomes" id="UP000244855">
    <property type="component" value="Unassembled WGS sequence"/>
</dbReference>
<dbReference type="AlphaFoldDB" id="A0A2V1DG09"/>
<comment type="subcellular location">
    <subcellularLocation>
        <location evidence="1">Membrane</location>
        <topology evidence="1">Multi-pass membrane protein</topology>
    </subcellularLocation>
</comment>
<dbReference type="GO" id="GO:0016020">
    <property type="term" value="C:membrane"/>
    <property type="evidence" value="ECO:0007669"/>
    <property type="project" value="UniProtKB-SubCell"/>
</dbReference>
<keyword evidence="2 6" id="KW-0812">Transmembrane</keyword>
<organism evidence="8 9">
    <name type="scientific">Periconia macrospinosa</name>
    <dbReference type="NCBI Taxonomy" id="97972"/>
    <lineage>
        <taxon>Eukaryota</taxon>
        <taxon>Fungi</taxon>
        <taxon>Dikarya</taxon>
        <taxon>Ascomycota</taxon>
        <taxon>Pezizomycotina</taxon>
        <taxon>Dothideomycetes</taxon>
        <taxon>Pleosporomycetidae</taxon>
        <taxon>Pleosporales</taxon>
        <taxon>Massarineae</taxon>
        <taxon>Periconiaceae</taxon>
        <taxon>Periconia</taxon>
    </lineage>
</organism>
<reference evidence="8 9" key="1">
    <citation type="journal article" date="2018" name="Sci. Rep.">
        <title>Comparative genomics provides insights into the lifestyle and reveals functional heterogeneity of dark septate endophytic fungi.</title>
        <authorList>
            <person name="Knapp D.G."/>
            <person name="Nemeth J.B."/>
            <person name="Barry K."/>
            <person name="Hainaut M."/>
            <person name="Henrissat B."/>
            <person name="Johnson J."/>
            <person name="Kuo A."/>
            <person name="Lim J.H.P."/>
            <person name="Lipzen A."/>
            <person name="Nolan M."/>
            <person name="Ohm R.A."/>
            <person name="Tamas L."/>
            <person name="Grigoriev I.V."/>
            <person name="Spatafora J.W."/>
            <person name="Nagy L.G."/>
            <person name="Kovacs G.M."/>
        </authorList>
    </citation>
    <scope>NUCLEOTIDE SEQUENCE [LARGE SCALE GENOMIC DNA]</scope>
    <source>
        <strain evidence="8 9">DSE2036</strain>
    </source>
</reference>
<dbReference type="InterPro" id="IPR049326">
    <property type="entry name" value="Rhodopsin_dom_fungi"/>
</dbReference>
<feature type="transmembrane region" description="Helical" evidence="6">
    <location>
        <begin position="159"/>
        <end position="178"/>
    </location>
</feature>
<dbReference type="EMBL" id="KZ805450">
    <property type="protein sequence ID" value="PVH96935.1"/>
    <property type="molecule type" value="Genomic_DNA"/>
</dbReference>
<comment type="similarity">
    <text evidence="5">Belongs to the SAT4 family.</text>
</comment>
<dbReference type="PANTHER" id="PTHR33048">
    <property type="entry name" value="PTH11-LIKE INTEGRAL MEMBRANE PROTEIN (AFU_ORTHOLOGUE AFUA_5G11245)"/>
    <property type="match status" value="1"/>
</dbReference>
<dbReference type="Pfam" id="PF20684">
    <property type="entry name" value="Fung_rhodopsin"/>
    <property type="match status" value="1"/>
</dbReference>
<evidence type="ECO:0000313" key="9">
    <source>
        <dbReference type="Proteomes" id="UP000244855"/>
    </source>
</evidence>
<keyword evidence="9" id="KW-1185">Reference proteome</keyword>
<protein>
    <recommendedName>
        <fullName evidence="7">Rhodopsin domain-containing protein</fullName>
    </recommendedName>
</protein>
<evidence type="ECO:0000256" key="3">
    <source>
        <dbReference type="ARBA" id="ARBA00022989"/>
    </source>
</evidence>
<gene>
    <name evidence="8" type="ORF">DM02DRAFT_686612</name>
</gene>
<evidence type="ECO:0000256" key="1">
    <source>
        <dbReference type="ARBA" id="ARBA00004141"/>
    </source>
</evidence>
<dbReference type="PANTHER" id="PTHR33048:SF160">
    <property type="entry name" value="SAT4 FAMILY MEMBRANE PROTEIN"/>
    <property type="match status" value="1"/>
</dbReference>
<name>A0A2V1DG09_9PLEO</name>
<dbReference type="STRING" id="97972.A0A2V1DG09"/>
<proteinExistence type="inferred from homology"/>
<dbReference type="OrthoDB" id="4682787at2759"/>
<keyword evidence="3 6" id="KW-1133">Transmembrane helix</keyword>
<evidence type="ECO:0000256" key="4">
    <source>
        <dbReference type="ARBA" id="ARBA00023136"/>
    </source>
</evidence>
<evidence type="ECO:0000313" key="8">
    <source>
        <dbReference type="EMBL" id="PVH96935.1"/>
    </source>
</evidence>
<evidence type="ECO:0000259" key="7">
    <source>
        <dbReference type="Pfam" id="PF20684"/>
    </source>
</evidence>
<evidence type="ECO:0000256" key="6">
    <source>
        <dbReference type="SAM" id="Phobius"/>
    </source>
</evidence>
<dbReference type="InterPro" id="IPR052337">
    <property type="entry name" value="SAT4-like"/>
</dbReference>
<feature type="transmembrane region" description="Helical" evidence="6">
    <location>
        <begin position="198"/>
        <end position="222"/>
    </location>
</feature>